<accession>A0A845BAJ2</accession>
<organism evidence="4 5">
    <name type="scientific">Teichococcus coralli</name>
    <dbReference type="NCBI Taxonomy" id="2545983"/>
    <lineage>
        <taxon>Bacteria</taxon>
        <taxon>Pseudomonadati</taxon>
        <taxon>Pseudomonadota</taxon>
        <taxon>Alphaproteobacteria</taxon>
        <taxon>Acetobacterales</taxon>
        <taxon>Roseomonadaceae</taxon>
        <taxon>Roseomonas</taxon>
    </lineage>
</organism>
<reference evidence="4 5" key="1">
    <citation type="submission" date="2019-03" db="EMBL/GenBank/DDBJ databases">
        <title>Roseomonas sp. a novel Roseomonas species isolated from Sea whip Gorgonian.</title>
        <authorList>
            <person name="Li F."/>
            <person name="Pan X."/>
            <person name="Huang S."/>
            <person name="Li Z."/>
            <person name="Meng B."/>
        </authorList>
    </citation>
    <scope>NUCLEOTIDE SEQUENCE [LARGE SCALE GENOMIC DNA]</scope>
    <source>
        <strain evidence="4 5">M0104</strain>
    </source>
</reference>
<keyword evidence="5" id="KW-1185">Reference proteome</keyword>
<evidence type="ECO:0000313" key="5">
    <source>
        <dbReference type="Proteomes" id="UP000460715"/>
    </source>
</evidence>
<dbReference type="OrthoDB" id="2436196at2"/>
<gene>
    <name evidence="4" type="ORF">E0493_14870</name>
</gene>
<dbReference type="Gene3D" id="3.40.630.30">
    <property type="match status" value="1"/>
</dbReference>
<proteinExistence type="predicted"/>
<keyword evidence="2" id="KW-0012">Acyltransferase</keyword>
<evidence type="ECO:0000256" key="1">
    <source>
        <dbReference type="ARBA" id="ARBA00022679"/>
    </source>
</evidence>
<dbReference type="GO" id="GO:0016747">
    <property type="term" value="F:acyltransferase activity, transferring groups other than amino-acyl groups"/>
    <property type="evidence" value="ECO:0007669"/>
    <property type="project" value="InterPro"/>
</dbReference>
<dbReference type="PANTHER" id="PTHR43877">
    <property type="entry name" value="AMINOALKYLPHOSPHONATE N-ACETYLTRANSFERASE-RELATED-RELATED"/>
    <property type="match status" value="1"/>
</dbReference>
<comment type="caution">
    <text evidence="4">The sequence shown here is derived from an EMBL/GenBank/DDBJ whole genome shotgun (WGS) entry which is preliminary data.</text>
</comment>
<evidence type="ECO:0000259" key="3">
    <source>
        <dbReference type="PROSITE" id="PS51186"/>
    </source>
</evidence>
<dbReference type="SUPFAM" id="SSF55729">
    <property type="entry name" value="Acyl-CoA N-acyltransferases (Nat)"/>
    <property type="match status" value="1"/>
</dbReference>
<evidence type="ECO:0000256" key="2">
    <source>
        <dbReference type="ARBA" id="ARBA00023315"/>
    </source>
</evidence>
<dbReference type="PANTHER" id="PTHR43877:SF2">
    <property type="entry name" value="AMINOALKYLPHOSPHONATE N-ACETYLTRANSFERASE-RELATED"/>
    <property type="match status" value="1"/>
</dbReference>
<dbReference type="Proteomes" id="UP000460715">
    <property type="component" value="Unassembled WGS sequence"/>
</dbReference>
<dbReference type="InterPro" id="IPR016181">
    <property type="entry name" value="Acyl_CoA_acyltransferase"/>
</dbReference>
<dbReference type="PROSITE" id="PS51186">
    <property type="entry name" value="GNAT"/>
    <property type="match status" value="1"/>
</dbReference>
<dbReference type="CDD" id="cd04301">
    <property type="entry name" value="NAT_SF"/>
    <property type="match status" value="1"/>
</dbReference>
<dbReference type="AlphaFoldDB" id="A0A845BAJ2"/>
<dbReference type="Pfam" id="PF00583">
    <property type="entry name" value="Acetyltransf_1"/>
    <property type="match status" value="1"/>
</dbReference>
<name>A0A845BAJ2_9PROT</name>
<sequence>MDAELRIDLAGAADGAVLLALARAFHAEDGHPLDAAGEAAVLAVAAGEPLARAWILRRGGEALGYLILTLGYSVEYGGRDGFIDDLYLAPALRGQGAGRHLLGFALEQAARLGINTLHLEVEAENPRAHRLYRQAGFEETGRRLMRRRILPRAG</sequence>
<dbReference type="RefSeq" id="WP_160937978.1">
    <property type="nucleotide sequence ID" value="NZ_SNVJ01000013.1"/>
</dbReference>
<dbReference type="InterPro" id="IPR050832">
    <property type="entry name" value="Bact_Acetyltransf"/>
</dbReference>
<protein>
    <submittedName>
        <fullName evidence="4">GNAT family N-acetyltransferase</fullName>
    </submittedName>
</protein>
<evidence type="ECO:0000313" key="4">
    <source>
        <dbReference type="EMBL" id="MXP64633.1"/>
    </source>
</evidence>
<keyword evidence="1 4" id="KW-0808">Transferase</keyword>
<dbReference type="InterPro" id="IPR000182">
    <property type="entry name" value="GNAT_dom"/>
</dbReference>
<feature type="domain" description="N-acetyltransferase" evidence="3">
    <location>
        <begin position="5"/>
        <end position="154"/>
    </location>
</feature>
<dbReference type="EMBL" id="SNVJ01000013">
    <property type="protein sequence ID" value="MXP64633.1"/>
    <property type="molecule type" value="Genomic_DNA"/>
</dbReference>